<keyword evidence="4" id="KW-1185">Reference proteome</keyword>
<reference evidence="3 4" key="1">
    <citation type="submission" date="2019-01" db="EMBL/GenBank/DDBJ databases">
        <title>Sequencing of cultivated peanut Arachis hypogaea provides insights into genome evolution and oil improvement.</title>
        <authorList>
            <person name="Chen X."/>
        </authorList>
    </citation>
    <scope>NUCLEOTIDE SEQUENCE [LARGE SCALE GENOMIC DNA]</scope>
    <source>
        <strain evidence="4">cv. Fuhuasheng</strain>
        <tissue evidence="3">Leaves</tissue>
    </source>
</reference>
<accession>A0A444ZMS0</accession>
<name>A0A444ZMS0_ARAHY</name>
<gene>
    <name evidence="3" type="ORF">Ahy_B04g072255</name>
</gene>
<organism evidence="3 4">
    <name type="scientific">Arachis hypogaea</name>
    <name type="common">Peanut</name>
    <dbReference type="NCBI Taxonomy" id="3818"/>
    <lineage>
        <taxon>Eukaryota</taxon>
        <taxon>Viridiplantae</taxon>
        <taxon>Streptophyta</taxon>
        <taxon>Embryophyta</taxon>
        <taxon>Tracheophyta</taxon>
        <taxon>Spermatophyta</taxon>
        <taxon>Magnoliopsida</taxon>
        <taxon>eudicotyledons</taxon>
        <taxon>Gunneridae</taxon>
        <taxon>Pentapetalae</taxon>
        <taxon>rosids</taxon>
        <taxon>fabids</taxon>
        <taxon>Fabales</taxon>
        <taxon>Fabaceae</taxon>
        <taxon>Papilionoideae</taxon>
        <taxon>50 kb inversion clade</taxon>
        <taxon>dalbergioids sensu lato</taxon>
        <taxon>Dalbergieae</taxon>
        <taxon>Pterocarpus clade</taxon>
        <taxon>Arachis</taxon>
    </lineage>
</organism>
<proteinExistence type="predicted"/>
<evidence type="ECO:0000313" key="4">
    <source>
        <dbReference type="Proteomes" id="UP000289738"/>
    </source>
</evidence>
<feature type="coiled-coil region" evidence="1">
    <location>
        <begin position="249"/>
        <end position="276"/>
    </location>
</feature>
<sequence>MARKGLYKKKPKLGPGCQQSQMALPPASASHCDESQTLPDSGDSVPATSRPFLLPRNVSMPAPQTSTNSVQNSESGHVNLAANANDVDSLDQEADDPFVEIIGSDYGKFSISRESLHKITTKDKVYNECVKQIFHFDEDGDGTIKKNILKSMGRSWKETRLRLYNDFYKPIFTIEQNIEHRPLKIDREHWRSFLDYRAKDETKSIVSKWFHCSDFRKRETSRVRGVGFRLTPSQLFGPNSHTPGTGVQLEEMQRKLIELQEELEGEKLKKKAMEDEAAAGKKKMKPMESALIFLFQWQGKELPPDITTGMSFVE</sequence>
<dbReference type="PANTHER" id="PTHR33144">
    <property type="entry name" value="OS10G0409366 PROTEIN-RELATED"/>
    <property type="match status" value="1"/>
</dbReference>
<protein>
    <submittedName>
        <fullName evidence="3">Uncharacterized protein</fullName>
    </submittedName>
</protein>
<feature type="compositionally biased region" description="Polar residues" evidence="2">
    <location>
        <begin position="62"/>
        <end position="74"/>
    </location>
</feature>
<keyword evidence="1" id="KW-0175">Coiled coil</keyword>
<dbReference type="Proteomes" id="UP000289738">
    <property type="component" value="Chromosome B04"/>
</dbReference>
<evidence type="ECO:0000313" key="3">
    <source>
        <dbReference type="EMBL" id="RYR15499.1"/>
    </source>
</evidence>
<evidence type="ECO:0000256" key="2">
    <source>
        <dbReference type="SAM" id="MobiDB-lite"/>
    </source>
</evidence>
<evidence type="ECO:0000256" key="1">
    <source>
        <dbReference type="SAM" id="Coils"/>
    </source>
</evidence>
<comment type="caution">
    <text evidence="3">The sequence shown here is derived from an EMBL/GenBank/DDBJ whole genome shotgun (WGS) entry which is preliminary data.</text>
</comment>
<dbReference type="PANTHER" id="PTHR33144:SF25">
    <property type="entry name" value="DUF4216 DOMAIN-CONTAINING PROTEIN"/>
    <property type="match status" value="1"/>
</dbReference>
<dbReference type="AlphaFoldDB" id="A0A444ZMS0"/>
<feature type="region of interest" description="Disordered" evidence="2">
    <location>
        <begin position="1"/>
        <end position="74"/>
    </location>
</feature>
<dbReference type="EMBL" id="SDMP01000014">
    <property type="protein sequence ID" value="RYR15499.1"/>
    <property type="molecule type" value="Genomic_DNA"/>
</dbReference>
<feature type="compositionally biased region" description="Basic residues" evidence="2">
    <location>
        <begin position="1"/>
        <end position="12"/>
    </location>
</feature>